<feature type="compositionally biased region" description="Basic and acidic residues" evidence="1">
    <location>
        <begin position="20"/>
        <end position="32"/>
    </location>
</feature>
<keyword evidence="3" id="KW-1185">Reference proteome</keyword>
<proteinExistence type="predicted"/>
<dbReference type="EnsemblMetazoa" id="CJA35694.1">
    <property type="protein sequence ID" value="CJA35694.1"/>
    <property type="gene ID" value="WBGene00211541"/>
</dbReference>
<protein>
    <submittedName>
        <fullName evidence="2">Uncharacterized protein</fullName>
    </submittedName>
</protein>
<dbReference type="Proteomes" id="UP000005237">
    <property type="component" value="Unassembled WGS sequence"/>
</dbReference>
<evidence type="ECO:0000256" key="1">
    <source>
        <dbReference type="SAM" id="MobiDB-lite"/>
    </source>
</evidence>
<feature type="compositionally biased region" description="Polar residues" evidence="1">
    <location>
        <begin position="1"/>
        <end position="19"/>
    </location>
</feature>
<organism evidence="2 3">
    <name type="scientific">Caenorhabditis japonica</name>
    <dbReference type="NCBI Taxonomy" id="281687"/>
    <lineage>
        <taxon>Eukaryota</taxon>
        <taxon>Metazoa</taxon>
        <taxon>Ecdysozoa</taxon>
        <taxon>Nematoda</taxon>
        <taxon>Chromadorea</taxon>
        <taxon>Rhabditida</taxon>
        <taxon>Rhabditina</taxon>
        <taxon>Rhabditomorpha</taxon>
        <taxon>Rhabditoidea</taxon>
        <taxon>Rhabditidae</taxon>
        <taxon>Peloderinae</taxon>
        <taxon>Caenorhabditis</taxon>
    </lineage>
</organism>
<evidence type="ECO:0000313" key="2">
    <source>
        <dbReference type="EnsemblMetazoa" id="CJA35694.1"/>
    </source>
</evidence>
<evidence type="ECO:0000313" key="3">
    <source>
        <dbReference type="Proteomes" id="UP000005237"/>
    </source>
</evidence>
<reference evidence="3" key="1">
    <citation type="submission" date="2010-08" db="EMBL/GenBank/DDBJ databases">
        <authorList>
            <consortium name="Caenorhabditis japonica Sequencing Consortium"/>
            <person name="Wilson R.K."/>
        </authorList>
    </citation>
    <scope>NUCLEOTIDE SEQUENCE [LARGE SCALE GENOMIC DNA]</scope>
    <source>
        <strain evidence="3">DF5081</strain>
    </source>
</reference>
<feature type="region of interest" description="Disordered" evidence="1">
    <location>
        <begin position="1"/>
        <end position="51"/>
    </location>
</feature>
<reference evidence="2" key="2">
    <citation type="submission" date="2022-06" db="UniProtKB">
        <authorList>
            <consortium name="EnsemblMetazoa"/>
        </authorList>
    </citation>
    <scope>IDENTIFICATION</scope>
    <source>
        <strain evidence="2">DF5081</strain>
    </source>
</reference>
<name>A0A8R1IIQ2_CAEJA</name>
<dbReference type="AlphaFoldDB" id="A0A8R1IIQ2"/>
<accession>A0A8R1IIQ2</accession>
<sequence>MANGGNQTPGRNSTQNTRGENGRDQDTPKEEPTWEEENESEGKIEVSQGALWRSTSDIIKLLRETAKTLRRLRRRSSGLAP</sequence>